<feature type="region of interest" description="Disordered" evidence="1">
    <location>
        <begin position="378"/>
        <end position="415"/>
    </location>
</feature>
<gene>
    <name evidence="2" type="ORF">A1O9_08272</name>
</gene>
<protein>
    <submittedName>
        <fullName evidence="2">Uncharacterized protein</fullName>
    </submittedName>
</protein>
<dbReference type="RefSeq" id="XP_013258112.1">
    <property type="nucleotide sequence ID" value="XM_013402658.1"/>
</dbReference>
<dbReference type="Proteomes" id="UP000027920">
    <property type="component" value="Unassembled WGS sequence"/>
</dbReference>
<dbReference type="GeneID" id="25283185"/>
<reference evidence="2 3" key="1">
    <citation type="submission" date="2013-03" db="EMBL/GenBank/DDBJ databases">
        <title>The Genome Sequence of Exophiala aquamarina CBS 119918.</title>
        <authorList>
            <consortium name="The Broad Institute Genomics Platform"/>
            <person name="Cuomo C."/>
            <person name="de Hoog S."/>
            <person name="Gorbushina A."/>
            <person name="Walker B."/>
            <person name="Young S.K."/>
            <person name="Zeng Q."/>
            <person name="Gargeya S."/>
            <person name="Fitzgerald M."/>
            <person name="Haas B."/>
            <person name="Abouelleil A."/>
            <person name="Allen A.W."/>
            <person name="Alvarado L."/>
            <person name="Arachchi H.M."/>
            <person name="Berlin A.M."/>
            <person name="Chapman S.B."/>
            <person name="Gainer-Dewar J."/>
            <person name="Goldberg J."/>
            <person name="Griggs A."/>
            <person name="Gujja S."/>
            <person name="Hansen M."/>
            <person name="Howarth C."/>
            <person name="Imamovic A."/>
            <person name="Ireland A."/>
            <person name="Larimer J."/>
            <person name="McCowan C."/>
            <person name="Murphy C."/>
            <person name="Pearson M."/>
            <person name="Poon T.W."/>
            <person name="Priest M."/>
            <person name="Roberts A."/>
            <person name="Saif S."/>
            <person name="Shea T."/>
            <person name="Sisk P."/>
            <person name="Sykes S."/>
            <person name="Wortman J."/>
            <person name="Nusbaum C."/>
            <person name="Birren B."/>
        </authorList>
    </citation>
    <scope>NUCLEOTIDE SEQUENCE [LARGE SCALE GENOMIC DNA]</scope>
    <source>
        <strain evidence="2 3">CBS 119918</strain>
    </source>
</reference>
<accession>A0A072P719</accession>
<evidence type="ECO:0000256" key="1">
    <source>
        <dbReference type="SAM" id="MobiDB-lite"/>
    </source>
</evidence>
<dbReference type="VEuPathDB" id="FungiDB:A1O9_08272"/>
<feature type="compositionally biased region" description="Polar residues" evidence="1">
    <location>
        <begin position="89"/>
        <end position="107"/>
    </location>
</feature>
<keyword evidence="3" id="KW-1185">Reference proteome</keyword>
<organism evidence="2 3">
    <name type="scientific">Exophiala aquamarina CBS 119918</name>
    <dbReference type="NCBI Taxonomy" id="1182545"/>
    <lineage>
        <taxon>Eukaryota</taxon>
        <taxon>Fungi</taxon>
        <taxon>Dikarya</taxon>
        <taxon>Ascomycota</taxon>
        <taxon>Pezizomycotina</taxon>
        <taxon>Eurotiomycetes</taxon>
        <taxon>Chaetothyriomycetidae</taxon>
        <taxon>Chaetothyriales</taxon>
        <taxon>Herpotrichiellaceae</taxon>
        <taxon>Exophiala</taxon>
    </lineage>
</organism>
<name>A0A072P719_9EURO</name>
<feature type="region of interest" description="Disordered" evidence="1">
    <location>
        <begin position="275"/>
        <end position="297"/>
    </location>
</feature>
<feature type="compositionally biased region" description="Polar residues" evidence="1">
    <location>
        <begin position="406"/>
        <end position="415"/>
    </location>
</feature>
<proteinExistence type="predicted"/>
<dbReference type="OrthoDB" id="4158501at2759"/>
<evidence type="ECO:0000313" key="2">
    <source>
        <dbReference type="EMBL" id="KEF55522.1"/>
    </source>
</evidence>
<dbReference type="EMBL" id="AMGV01000007">
    <property type="protein sequence ID" value="KEF55522.1"/>
    <property type="molecule type" value="Genomic_DNA"/>
</dbReference>
<dbReference type="HOGENOM" id="CLU_025582_0_0_1"/>
<feature type="region of interest" description="Disordered" evidence="1">
    <location>
        <begin position="86"/>
        <end position="127"/>
    </location>
</feature>
<comment type="caution">
    <text evidence="2">The sequence shown here is derived from an EMBL/GenBank/DDBJ whole genome shotgun (WGS) entry which is preliminary data.</text>
</comment>
<dbReference type="AlphaFoldDB" id="A0A072P719"/>
<evidence type="ECO:0000313" key="3">
    <source>
        <dbReference type="Proteomes" id="UP000027920"/>
    </source>
</evidence>
<sequence length="579" mass="63791">MASDYGRETRVCYANSTRTSIGFNNGNGLKVVSPRMSAEQGDHEWYYNAFPSRKSLRASDQSVKLIHETKAFREYLNKPLPALPVGLSPRSSLTSATGGVNSYTGRTASHGKANPSPALKSIPTDSKVRPTVVPGHVASIDDSAPMVLDTSTAAQFAFAMAGVDLDIKDIVDNHLASLGTGHEGHPHLDEAEEAEKQRATEEFYVGVKPEEAPGQFYAPLLDETSGYGNYRDGMEDFPEMWQPDTEWMTPPLVAGSQKTAAEVGKPVKAPKTILKPKSRKAPKHDIHMADGDSTNAVSPTVFPPPTEQIAYTDSLSKTNKRTASDSFSAQTTIHHTIEDEEESDEFLDVLPSKKLRVTEHAANEEIQRVQSLRAISVHSDDSDYSDTEADTPNSTSYSGIGIPSPKRTSPTLTSFPGQFTSFEAPYLERKKTRHVRNNTVDTFPFGHPLHPNNIYTHTNFILDPDADTLDYTQQMLDRLPVRNMAWEHAISQSNRAAKVLTRTPSEENLRREAHLECAGARLEGVAVGQYRYYQGHMSVEEYVAANMCVCWGGCYCSKLCTRFGDVLCPCSSNILLPEQ</sequence>